<dbReference type="NCBIfam" id="TIGR00756">
    <property type="entry name" value="PPR"/>
    <property type="match status" value="4"/>
</dbReference>
<dbReference type="InterPro" id="IPR011990">
    <property type="entry name" value="TPR-like_helical_dom_sf"/>
</dbReference>
<sequence length="504" mass="55396">MEAREVQAEISACAAILTACSDLRALPEGKRVHGLVMRESLLQDERPDESLLENIVIQMYLRCGCTDLALDVFDRMKDQNVVAWTSLISAFTFAGHFGDAMVLFVHECIVEAGFGSHTVVGTAVLGMYSKCRSLELARAAFESIEAHDRISYTAMITAYSENSSSEALVLFHKMVLEGVALCDITLASALNACGDPAMLRHGKVIHGMAGEKGLESDMVVGTALVNMYSKCGEIEQAKVVFDRMIQRDVVLWTAMIGGYAENGQPRLAFDLFRQMQQQSSVRPNRVTYLTLANACSEKAALPDARFLHAKISSEKIDDPVTVSAVVSMYGRCGSVGDARQAFKQLKHKCAVAWNSIIAVHTQNGDADESLELLGRMLLDGSKPDRVTFISVLSMCSHAGLVKQGCEIFTSIRDDHRLEPAMEHYSCVTDMLGRAGWLEEAENFVKKMGLEPDDGIWACLLGACKMYGDVERSERIARKVLELQPHNSEAYIVLCNSLKDSLNMP</sequence>
<name>D8QZ76_SELML</name>
<evidence type="ECO:0008006" key="5">
    <source>
        <dbReference type="Google" id="ProtNLM"/>
    </source>
</evidence>
<dbReference type="KEGG" id="smo:SELMODRAFT_81698"/>
<dbReference type="HOGENOM" id="CLU_002706_0_1_1"/>
<dbReference type="Gene3D" id="1.25.40.10">
    <property type="entry name" value="Tetratricopeptide repeat domain"/>
    <property type="match status" value="4"/>
</dbReference>
<dbReference type="InterPro" id="IPR002885">
    <property type="entry name" value="PPR_rpt"/>
</dbReference>
<feature type="repeat" description="PPR" evidence="2">
    <location>
        <begin position="49"/>
        <end position="83"/>
    </location>
</feature>
<dbReference type="PROSITE" id="PS51375">
    <property type="entry name" value="PPR"/>
    <property type="match status" value="4"/>
</dbReference>
<dbReference type="Gramene" id="EFJ34745">
    <property type="protein sequence ID" value="EFJ34745"/>
    <property type="gene ID" value="SELMODRAFT_81698"/>
</dbReference>
<evidence type="ECO:0000256" key="1">
    <source>
        <dbReference type="ARBA" id="ARBA00022737"/>
    </source>
</evidence>
<reference evidence="3 4" key="1">
    <citation type="journal article" date="2011" name="Science">
        <title>The Selaginella genome identifies genetic changes associated with the evolution of vascular plants.</title>
        <authorList>
            <person name="Banks J.A."/>
            <person name="Nishiyama T."/>
            <person name="Hasebe M."/>
            <person name="Bowman J.L."/>
            <person name="Gribskov M."/>
            <person name="dePamphilis C."/>
            <person name="Albert V.A."/>
            <person name="Aono N."/>
            <person name="Aoyama T."/>
            <person name="Ambrose B.A."/>
            <person name="Ashton N.W."/>
            <person name="Axtell M.J."/>
            <person name="Barker E."/>
            <person name="Barker M.S."/>
            <person name="Bennetzen J.L."/>
            <person name="Bonawitz N.D."/>
            <person name="Chapple C."/>
            <person name="Cheng C."/>
            <person name="Correa L.G."/>
            <person name="Dacre M."/>
            <person name="DeBarry J."/>
            <person name="Dreyer I."/>
            <person name="Elias M."/>
            <person name="Engstrom E.M."/>
            <person name="Estelle M."/>
            <person name="Feng L."/>
            <person name="Finet C."/>
            <person name="Floyd S.K."/>
            <person name="Frommer W.B."/>
            <person name="Fujita T."/>
            <person name="Gramzow L."/>
            <person name="Gutensohn M."/>
            <person name="Harholt J."/>
            <person name="Hattori M."/>
            <person name="Heyl A."/>
            <person name="Hirai T."/>
            <person name="Hiwatashi Y."/>
            <person name="Ishikawa M."/>
            <person name="Iwata M."/>
            <person name="Karol K.G."/>
            <person name="Koehler B."/>
            <person name="Kolukisaoglu U."/>
            <person name="Kubo M."/>
            <person name="Kurata T."/>
            <person name="Lalonde S."/>
            <person name="Li K."/>
            <person name="Li Y."/>
            <person name="Litt A."/>
            <person name="Lyons E."/>
            <person name="Manning G."/>
            <person name="Maruyama T."/>
            <person name="Michael T.P."/>
            <person name="Mikami K."/>
            <person name="Miyazaki S."/>
            <person name="Morinaga S."/>
            <person name="Murata T."/>
            <person name="Mueller-Roeber B."/>
            <person name="Nelson D.R."/>
            <person name="Obara M."/>
            <person name="Oguri Y."/>
            <person name="Olmstead R.G."/>
            <person name="Onodera N."/>
            <person name="Petersen B.L."/>
            <person name="Pils B."/>
            <person name="Prigge M."/>
            <person name="Rensing S.A."/>
            <person name="Riano-Pachon D.M."/>
            <person name="Roberts A.W."/>
            <person name="Sato Y."/>
            <person name="Scheller H.V."/>
            <person name="Schulz B."/>
            <person name="Schulz C."/>
            <person name="Shakirov E.V."/>
            <person name="Shibagaki N."/>
            <person name="Shinohara N."/>
            <person name="Shippen D.E."/>
            <person name="Soerensen I."/>
            <person name="Sotooka R."/>
            <person name="Sugimoto N."/>
            <person name="Sugita M."/>
            <person name="Sumikawa N."/>
            <person name="Tanurdzic M."/>
            <person name="Theissen G."/>
            <person name="Ulvskov P."/>
            <person name="Wakazuki S."/>
            <person name="Weng J.K."/>
            <person name="Willats W.W."/>
            <person name="Wipf D."/>
            <person name="Wolf P.G."/>
            <person name="Yang L."/>
            <person name="Zimmer A.D."/>
            <person name="Zhu Q."/>
            <person name="Mitros T."/>
            <person name="Hellsten U."/>
            <person name="Loque D."/>
            <person name="Otillar R."/>
            <person name="Salamov A."/>
            <person name="Schmutz J."/>
            <person name="Shapiro H."/>
            <person name="Lindquist E."/>
            <person name="Lucas S."/>
            <person name="Rokhsar D."/>
            <person name="Grigoriev I.V."/>
        </authorList>
    </citation>
    <scope>NUCLEOTIDE SEQUENCE [LARGE SCALE GENOMIC DNA]</scope>
</reference>
<dbReference type="InterPro" id="IPR046960">
    <property type="entry name" value="PPR_At4g14850-like_plant"/>
</dbReference>
<dbReference type="InParanoid" id="D8QZ76"/>
<dbReference type="Proteomes" id="UP000001514">
    <property type="component" value="Unassembled WGS sequence"/>
</dbReference>
<dbReference type="FunFam" id="1.25.40.10:FF:000090">
    <property type="entry name" value="Pentatricopeptide repeat-containing protein, chloroplastic"/>
    <property type="match status" value="1"/>
</dbReference>
<dbReference type="GO" id="GO:0009451">
    <property type="term" value="P:RNA modification"/>
    <property type="evidence" value="ECO:0000318"/>
    <property type="project" value="GO_Central"/>
</dbReference>
<dbReference type="EMBL" id="GL377569">
    <property type="protein sequence ID" value="EFJ34745.1"/>
    <property type="molecule type" value="Genomic_DNA"/>
</dbReference>
<dbReference type="Pfam" id="PF13041">
    <property type="entry name" value="PPR_2"/>
    <property type="match status" value="1"/>
</dbReference>
<dbReference type="SUPFAM" id="SSF48452">
    <property type="entry name" value="TPR-like"/>
    <property type="match status" value="1"/>
</dbReference>
<evidence type="ECO:0000313" key="3">
    <source>
        <dbReference type="EMBL" id="EFJ34745.1"/>
    </source>
</evidence>
<gene>
    <name evidence="3" type="ORF">SELMODRAFT_81698</name>
</gene>
<protein>
    <recommendedName>
        <fullName evidence="5">Pentacotripeptide-repeat region of PRORP domain-containing protein</fullName>
    </recommendedName>
</protein>
<proteinExistence type="predicted"/>
<dbReference type="FunFam" id="1.25.40.10:FF:000031">
    <property type="entry name" value="Pentatricopeptide repeat-containing protein mitochondrial"/>
    <property type="match status" value="1"/>
</dbReference>
<evidence type="ECO:0000313" key="4">
    <source>
        <dbReference type="Proteomes" id="UP000001514"/>
    </source>
</evidence>
<feature type="repeat" description="PPR" evidence="2">
    <location>
        <begin position="217"/>
        <end position="247"/>
    </location>
</feature>
<keyword evidence="4" id="KW-1185">Reference proteome</keyword>
<accession>D8QZ76</accession>
<dbReference type="PANTHER" id="PTHR24015">
    <property type="entry name" value="OS07G0578800 PROTEIN-RELATED"/>
    <property type="match status" value="1"/>
</dbReference>
<evidence type="ECO:0000256" key="2">
    <source>
        <dbReference type="PROSITE-ProRule" id="PRU00708"/>
    </source>
</evidence>
<keyword evidence="1" id="KW-0677">Repeat</keyword>
<dbReference type="GO" id="GO:0003723">
    <property type="term" value="F:RNA binding"/>
    <property type="evidence" value="ECO:0007669"/>
    <property type="project" value="InterPro"/>
</dbReference>
<dbReference type="PANTHER" id="PTHR24015:SF548">
    <property type="entry name" value="OS08G0340900 PROTEIN"/>
    <property type="match status" value="1"/>
</dbReference>
<dbReference type="Pfam" id="PF01535">
    <property type="entry name" value="PPR"/>
    <property type="match status" value="6"/>
</dbReference>
<dbReference type="AlphaFoldDB" id="D8QZ76"/>
<organism evidence="4">
    <name type="scientific">Selaginella moellendorffii</name>
    <name type="common">Spikemoss</name>
    <dbReference type="NCBI Taxonomy" id="88036"/>
    <lineage>
        <taxon>Eukaryota</taxon>
        <taxon>Viridiplantae</taxon>
        <taxon>Streptophyta</taxon>
        <taxon>Embryophyta</taxon>
        <taxon>Tracheophyta</taxon>
        <taxon>Lycopodiopsida</taxon>
        <taxon>Selaginellales</taxon>
        <taxon>Selaginellaceae</taxon>
        <taxon>Selaginella</taxon>
    </lineage>
</organism>
<feature type="repeat" description="PPR" evidence="2">
    <location>
        <begin position="248"/>
        <end position="282"/>
    </location>
</feature>
<feature type="repeat" description="PPR" evidence="2">
    <location>
        <begin position="349"/>
        <end position="383"/>
    </location>
</feature>
<dbReference type="eggNOG" id="KOG4197">
    <property type="taxonomic scope" value="Eukaryota"/>
</dbReference>
<dbReference type="PROSITE" id="PS51257">
    <property type="entry name" value="PROKAR_LIPOPROTEIN"/>
    <property type="match status" value="1"/>
</dbReference>